<reference evidence="2 3" key="1">
    <citation type="submission" date="2014-04" db="EMBL/GenBank/DDBJ databases">
        <authorList>
            <consortium name="DOE Joint Genome Institute"/>
            <person name="Kuo A."/>
            <person name="Zuccaro A."/>
            <person name="Kohler A."/>
            <person name="Nagy L.G."/>
            <person name="Floudas D."/>
            <person name="Copeland A."/>
            <person name="Barry K.W."/>
            <person name="Cichocki N."/>
            <person name="Veneault-Fourrey C."/>
            <person name="LaButti K."/>
            <person name="Lindquist E.A."/>
            <person name="Lipzen A."/>
            <person name="Lundell T."/>
            <person name="Morin E."/>
            <person name="Murat C."/>
            <person name="Sun H."/>
            <person name="Tunlid A."/>
            <person name="Henrissat B."/>
            <person name="Grigoriev I.V."/>
            <person name="Hibbett D.S."/>
            <person name="Martin F."/>
            <person name="Nordberg H.P."/>
            <person name="Cantor M.N."/>
            <person name="Hua S.X."/>
        </authorList>
    </citation>
    <scope>NUCLEOTIDE SEQUENCE [LARGE SCALE GENOMIC DNA]</scope>
    <source>
        <strain evidence="2 3">MAFF 305830</strain>
    </source>
</reference>
<proteinExistence type="inferred from homology"/>
<organism evidence="2 3">
    <name type="scientific">Serendipita vermifera MAFF 305830</name>
    <dbReference type="NCBI Taxonomy" id="933852"/>
    <lineage>
        <taxon>Eukaryota</taxon>
        <taxon>Fungi</taxon>
        <taxon>Dikarya</taxon>
        <taxon>Basidiomycota</taxon>
        <taxon>Agaricomycotina</taxon>
        <taxon>Agaricomycetes</taxon>
        <taxon>Sebacinales</taxon>
        <taxon>Serendipitaceae</taxon>
        <taxon>Serendipita</taxon>
    </lineage>
</organism>
<gene>
    <name evidence="1" type="primary">MED18</name>
    <name evidence="2" type="ORF">M408DRAFT_18588</name>
</gene>
<name>A0A0C3AK22_SERVB</name>
<comment type="subcellular location">
    <subcellularLocation>
        <location evidence="1">Nucleus</location>
    </subcellularLocation>
</comment>
<dbReference type="STRING" id="933852.A0A0C3AK22"/>
<dbReference type="GO" id="GO:0006357">
    <property type="term" value="P:regulation of transcription by RNA polymerase II"/>
    <property type="evidence" value="ECO:0007669"/>
    <property type="project" value="InterPro"/>
</dbReference>
<protein>
    <recommendedName>
        <fullName evidence="1">Mediator of RNA polymerase II transcription subunit 18</fullName>
    </recommendedName>
    <alternativeName>
        <fullName evidence="1">Mediator complex subunit 18</fullName>
    </alternativeName>
</protein>
<dbReference type="Proteomes" id="UP000054097">
    <property type="component" value="Unassembled WGS sequence"/>
</dbReference>
<evidence type="ECO:0000256" key="1">
    <source>
        <dbReference type="RuleBase" id="RU364150"/>
    </source>
</evidence>
<dbReference type="Pfam" id="PF09637">
    <property type="entry name" value="Med18"/>
    <property type="match status" value="1"/>
</dbReference>
<dbReference type="OrthoDB" id="10018982at2759"/>
<keyword evidence="1" id="KW-0010">Activator</keyword>
<comment type="similarity">
    <text evidence="1">Belongs to the Mediator complex subunit 18 family.</text>
</comment>
<comment type="subunit">
    <text evidence="1">Component of the Mediator complex.</text>
</comment>
<keyword evidence="1" id="KW-0539">Nucleus</keyword>
<keyword evidence="3" id="KW-1185">Reference proteome</keyword>
<evidence type="ECO:0000313" key="2">
    <source>
        <dbReference type="EMBL" id="KIM20404.1"/>
    </source>
</evidence>
<dbReference type="GO" id="GO:0003712">
    <property type="term" value="F:transcription coregulator activity"/>
    <property type="evidence" value="ECO:0007669"/>
    <property type="project" value="InterPro"/>
</dbReference>
<dbReference type="HOGENOM" id="CLU_117750_0_0_1"/>
<accession>A0A0C3AK22</accession>
<keyword evidence="1" id="KW-0805">Transcription regulation</keyword>
<reference evidence="3" key="2">
    <citation type="submission" date="2015-01" db="EMBL/GenBank/DDBJ databases">
        <title>Evolutionary Origins and Diversification of the Mycorrhizal Mutualists.</title>
        <authorList>
            <consortium name="DOE Joint Genome Institute"/>
            <consortium name="Mycorrhizal Genomics Consortium"/>
            <person name="Kohler A."/>
            <person name="Kuo A."/>
            <person name="Nagy L.G."/>
            <person name="Floudas D."/>
            <person name="Copeland A."/>
            <person name="Barry K.W."/>
            <person name="Cichocki N."/>
            <person name="Veneault-Fourrey C."/>
            <person name="LaButti K."/>
            <person name="Lindquist E.A."/>
            <person name="Lipzen A."/>
            <person name="Lundell T."/>
            <person name="Morin E."/>
            <person name="Murat C."/>
            <person name="Riley R."/>
            <person name="Ohm R."/>
            <person name="Sun H."/>
            <person name="Tunlid A."/>
            <person name="Henrissat B."/>
            <person name="Grigoriev I.V."/>
            <person name="Hibbett D.S."/>
            <person name="Martin F."/>
        </authorList>
    </citation>
    <scope>NUCLEOTIDE SEQUENCE [LARGE SCALE GENOMIC DNA]</scope>
    <source>
        <strain evidence="3">MAFF 305830</strain>
    </source>
</reference>
<dbReference type="EMBL" id="KN824437">
    <property type="protein sequence ID" value="KIM20404.1"/>
    <property type="molecule type" value="Genomic_DNA"/>
</dbReference>
<dbReference type="GO" id="GO:0016592">
    <property type="term" value="C:mediator complex"/>
    <property type="evidence" value="ECO:0007669"/>
    <property type="project" value="InterPro"/>
</dbReference>
<evidence type="ECO:0000313" key="3">
    <source>
        <dbReference type="Proteomes" id="UP000054097"/>
    </source>
</evidence>
<dbReference type="InterPro" id="IPR019095">
    <property type="entry name" value="Mediator_Med18"/>
</dbReference>
<dbReference type="AlphaFoldDB" id="A0A0C3AK22"/>
<dbReference type="Gene3D" id="2.40.320.10">
    <property type="entry name" value="Hypothetical Protein Pfu-838710-001"/>
    <property type="match status" value="1"/>
</dbReference>
<sequence>MSSEILLVGSFTAEDNQLLKDVQNRLSLHTDSCVLLHREEYQFKLQAASAPGMTANTARYPMADGAPLRARRDLVTASTGANEWTLHTCQIANRMYKKATVRPFAAIPLQSGNALAFASALGYGLVKKSTRKGFLFSRGSTNISLYQMVESSPYANSAVWQLEVVHTVVVPPHTKNMQLPAASYIDNGVEFILSVAVIMKGLVDLVPPQT</sequence>
<keyword evidence="1" id="KW-0804">Transcription</keyword>
<comment type="function">
    <text evidence="1">Component of the Mediator complex, a coactivator involved in the regulated transcription of nearly all RNA polymerase II-dependent genes. Mediator functions as a bridge to convey information from gene-specific regulatory proteins to the basal RNA polymerase II transcription machinery. Mediator is recruited to promoters by direct interactions with regulatory proteins and serves as a scaffold for the assembly of a functional preinitiation complex with RNA polymerase II and the general transcription factors.</text>
</comment>